<accession>A0A3D3RHG1</accession>
<evidence type="ECO:0000313" key="2">
    <source>
        <dbReference type="EMBL" id="HCO27477.1"/>
    </source>
</evidence>
<protein>
    <submittedName>
        <fullName evidence="2">Uncharacterized protein</fullName>
    </submittedName>
</protein>
<dbReference type="Proteomes" id="UP000263642">
    <property type="component" value="Unassembled WGS sequence"/>
</dbReference>
<gene>
    <name evidence="2" type="ORF">DIT97_32430</name>
</gene>
<organism evidence="2 3">
    <name type="scientific">Gimesia maris</name>
    <dbReference type="NCBI Taxonomy" id="122"/>
    <lineage>
        <taxon>Bacteria</taxon>
        <taxon>Pseudomonadati</taxon>
        <taxon>Planctomycetota</taxon>
        <taxon>Planctomycetia</taxon>
        <taxon>Planctomycetales</taxon>
        <taxon>Planctomycetaceae</taxon>
        <taxon>Gimesia</taxon>
    </lineage>
</organism>
<comment type="caution">
    <text evidence="2">The sequence shown here is derived from an EMBL/GenBank/DDBJ whole genome shotgun (WGS) entry which is preliminary data.</text>
</comment>
<reference evidence="2 3" key="1">
    <citation type="journal article" date="2018" name="Nat. Biotechnol.">
        <title>A standardized bacterial taxonomy based on genome phylogeny substantially revises the tree of life.</title>
        <authorList>
            <person name="Parks D.H."/>
            <person name="Chuvochina M."/>
            <person name="Waite D.W."/>
            <person name="Rinke C."/>
            <person name="Skarshewski A."/>
            <person name="Chaumeil P.A."/>
            <person name="Hugenholtz P."/>
        </authorList>
    </citation>
    <scope>NUCLEOTIDE SEQUENCE [LARGE SCALE GENOMIC DNA]</scope>
    <source>
        <strain evidence="2">UBA9375</strain>
    </source>
</reference>
<sequence>MTTLDQKPPCSLQNDAGLRGSHNSLPRQSDYKRVLAFCLKRTTLRMAEQPDFQSASQNEFQKITARSPDTDQAARQLIAELTVLGQRAIQTTAALLEPDLKRLAAEFIEASDQKRPELCNELFETLLTPTQPVRTQGELLEHIWDDLSNQSCNRIFARHFNKHGNPNCLGRALIMLAVARLAGATVLGATPLIPGSEIAMRHDARLARSILRQAERQQVALKPELISFFEFIIARPDIDRLRPAMFHMGIMLHTGEDGWTLIDPHAKQTGRYRNQALISQLEKQSRQNPEAMLTADFRAESDLTCNQQLWQLKSTTEFLEELQTLRQTEGCNINDALVTLAESRLLEFILSDAWNIPRAEKESIAAILRGAPSPIAGQISLDSLPNGKYPKSTLRRIQALLAYFLLLDSGKEFTGLLAFHVSDDTQSLRQEMLQSAFSELLDDLGARCHGFLFNQAALGSDRGLLHPVLELYQPEFRIGVELVSHVNAVTLRSEEITQTLSRICTGQTIQITQATGFLRHKNATIPLSSRLAFDTLNTAEIQSDRLQEILKRISLKLSLTSGSSHQHDT</sequence>
<dbReference type="EMBL" id="DQAY01000200">
    <property type="protein sequence ID" value="HCO27477.1"/>
    <property type="molecule type" value="Genomic_DNA"/>
</dbReference>
<dbReference type="AlphaFoldDB" id="A0A3D3RHG1"/>
<feature type="region of interest" description="Disordered" evidence="1">
    <location>
        <begin position="1"/>
        <end position="25"/>
    </location>
</feature>
<name>A0A3D3RHG1_9PLAN</name>
<evidence type="ECO:0000256" key="1">
    <source>
        <dbReference type="SAM" id="MobiDB-lite"/>
    </source>
</evidence>
<proteinExistence type="predicted"/>
<evidence type="ECO:0000313" key="3">
    <source>
        <dbReference type="Proteomes" id="UP000263642"/>
    </source>
</evidence>